<dbReference type="AlphaFoldDB" id="A0ABD1U749"/>
<sequence length="101" mass="11206">MGAKPSPTPLPKSLKFQDHSAALLSDPEAYKRLIESPRSHHCRPTHPRSPSIIVLQSPSSAPHCSPSHRICGSCTGQNYCKVETERIVGKLLWRLDAFLYS</sequence>
<evidence type="ECO:0000313" key="1">
    <source>
        <dbReference type="EMBL" id="KAL2520827.1"/>
    </source>
</evidence>
<protein>
    <submittedName>
        <fullName evidence="1">Uncharacterized protein</fullName>
    </submittedName>
</protein>
<gene>
    <name evidence="1" type="ORF">Fot_24750</name>
</gene>
<dbReference type="Proteomes" id="UP001604277">
    <property type="component" value="Unassembled WGS sequence"/>
</dbReference>
<accession>A0ABD1U749</accession>
<proteinExistence type="predicted"/>
<comment type="caution">
    <text evidence="1">The sequence shown here is derived from an EMBL/GenBank/DDBJ whole genome shotgun (WGS) entry which is preliminary data.</text>
</comment>
<name>A0ABD1U749_9LAMI</name>
<keyword evidence="2" id="KW-1185">Reference proteome</keyword>
<organism evidence="1 2">
    <name type="scientific">Forsythia ovata</name>
    <dbReference type="NCBI Taxonomy" id="205694"/>
    <lineage>
        <taxon>Eukaryota</taxon>
        <taxon>Viridiplantae</taxon>
        <taxon>Streptophyta</taxon>
        <taxon>Embryophyta</taxon>
        <taxon>Tracheophyta</taxon>
        <taxon>Spermatophyta</taxon>
        <taxon>Magnoliopsida</taxon>
        <taxon>eudicotyledons</taxon>
        <taxon>Gunneridae</taxon>
        <taxon>Pentapetalae</taxon>
        <taxon>asterids</taxon>
        <taxon>lamiids</taxon>
        <taxon>Lamiales</taxon>
        <taxon>Oleaceae</taxon>
        <taxon>Forsythieae</taxon>
        <taxon>Forsythia</taxon>
    </lineage>
</organism>
<reference evidence="2" key="1">
    <citation type="submission" date="2024-07" db="EMBL/GenBank/DDBJ databases">
        <title>Two chromosome-level genome assemblies of Korean endemic species Abeliophyllum distichum and Forsythia ovata (Oleaceae).</title>
        <authorList>
            <person name="Jang H."/>
        </authorList>
    </citation>
    <scope>NUCLEOTIDE SEQUENCE [LARGE SCALE GENOMIC DNA]</scope>
</reference>
<evidence type="ECO:0000313" key="2">
    <source>
        <dbReference type="Proteomes" id="UP001604277"/>
    </source>
</evidence>
<dbReference type="EMBL" id="JBFOLJ010000007">
    <property type="protein sequence ID" value="KAL2520827.1"/>
    <property type="molecule type" value="Genomic_DNA"/>
</dbReference>